<comment type="caution">
    <text evidence="1">The sequence shown here is derived from an EMBL/GenBank/DDBJ whole genome shotgun (WGS) entry which is preliminary data.</text>
</comment>
<feature type="non-terminal residue" evidence="1">
    <location>
        <position position="1"/>
    </location>
</feature>
<dbReference type="AlphaFoldDB" id="X1E7H2"/>
<gene>
    <name evidence="1" type="ORF">S03H2_00772</name>
</gene>
<dbReference type="EMBL" id="BARU01000184">
    <property type="protein sequence ID" value="GAH28517.1"/>
    <property type="molecule type" value="Genomic_DNA"/>
</dbReference>
<reference evidence="1" key="1">
    <citation type="journal article" date="2014" name="Front. Microbiol.">
        <title>High frequency of phylogenetically diverse reductive dehalogenase-homologous genes in deep subseafloor sedimentary metagenomes.</title>
        <authorList>
            <person name="Kawai M."/>
            <person name="Futagami T."/>
            <person name="Toyoda A."/>
            <person name="Takaki Y."/>
            <person name="Nishi S."/>
            <person name="Hori S."/>
            <person name="Arai W."/>
            <person name="Tsubouchi T."/>
            <person name="Morono Y."/>
            <person name="Uchiyama I."/>
            <person name="Ito T."/>
            <person name="Fujiyama A."/>
            <person name="Inagaki F."/>
            <person name="Takami H."/>
        </authorList>
    </citation>
    <scope>NUCLEOTIDE SEQUENCE</scope>
    <source>
        <strain evidence="1">Expedition CK06-06</strain>
    </source>
</reference>
<name>X1E7H2_9ZZZZ</name>
<protein>
    <submittedName>
        <fullName evidence="1">Uncharacterized protein</fullName>
    </submittedName>
</protein>
<accession>X1E7H2</accession>
<sequence>RYKISFLLKSFKVIKFLFLKLTDIIISLLRLPYHGNIIHNAEFY</sequence>
<evidence type="ECO:0000313" key="1">
    <source>
        <dbReference type="EMBL" id="GAH28517.1"/>
    </source>
</evidence>
<proteinExistence type="predicted"/>
<organism evidence="1">
    <name type="scientific">marine sediment metagenome</name>
    <dbReference type="NCBI Taxonomy" id="412755"/>
    <lineage>
        <taxon>unclassified sequences</taxon>
        <taxon>metagenomes</taxon>
        <taxon>ecological metagenomes</taxon>
    </lineage>
</organism>